<comment type="subunit">
    <text evidence="4">Component of the pre-66S ribosomal particle.</text>
</comment>
<feature type="non-terminal residue" evidence="8">
    <location>
        <position position="192"/>
    </location>
</feature>
<keyword evidence="9" id="KW-1185">Reference proteome</keyword>
<proteinExistence type="inferred from homology"/>
<dbReference type="Proteomes" id="UP000258309">
    <property type="component" value="Unassembled WGS sequence"/>
</dbReference>
<keyword evidence="7" id="KW-0687">Ribonucleoprotein</keyword>
<organism evidence="8 9">
    <name type="scientific">Scytalidium lignicola</name>
    <name type="common">Hyphomycete</name>
    <dbReference type="NCBI Taxonomy" id="5539"/>
    <lineage>
        <taxon>Eukaryota</taxon>
        <taxon>Fungi</taxon>
        <taxon>Dikarya</taxon>
        <taxon>Ascomycota</taxon>
        <taxon>Pezizomycotina</taxon>
        <taxon>Leotiomycetes</taxon>
        <taxon>Leotiomycetes incertae sedis</taxon>
        <taxon>Scytalidium</taxon>
    </lineage>
</organism>
<feature type="non-terminal residue" evidence="8">
    <location>
        <position position="1"/>
    </location>
</feature>
<evidence type="ECO:0000256" key="3">
    <source>
        <dbReference type="ARBA" id="ARBA00008479"/>
    </source>
</evidence>
<evidence type="ECO:0000256" key="7">
    <source>
        <dbReference type="ARBA" id="ARBA00023274"/>
    </source>
</evidence>
<keyword evidence="6" id="KW-0539">Nucleus</keyword>
<sequence length="192" mass="22264">MTNKSLVQNRNQKETLTQNYRRLGLASRLNAATGGIEKLRPGDTITSTAKRFAISNVIAKEIAPTEARVERDESGKIIRVVHDESLEIRKERNPLNDALNDIEDKDEFQGFDINEERGGKNEIVQQLEELASRIPEKKPRKQSAREQEWIERLVNKYGDDYKRMARDMRLNPMQQTEADIRRRVAMWNGEKS</sequence>
<dbReference type="PANTHER" id="PTHR13243">
    <property type="entry name" value="HSPC111 PROTEIN-RELATED"/>
    <property type="match status" value="1"/>
</dbReference>
<reference evidence="8 9" key="1">
    <citation type="submission" date="2018-05" db="EMBL/GenBank/DDBJ databases">
        <title>Draft genome sequence of Scytalidium lignicola DSM 105466, a ubiquitous saprotrophic fungus.</title>
        <authorList>
            <person name="Buettner E."/>
            <person name="Gebauer A.M."/>
            <person name="Hofrichter M."/>
            <person name="Liers C."/>
            <person name="Kellner H."/>
        </authorList>
    </citation>
    <scope>NUCLEOTIDE SEQUENCE [LARGE SCALE GENOMIC DNA]</scope>
    <source>
        <strain evidence="8 9">DSM 105466</strain>
    </source>
</reference>
<evidence type="ECO:0000256" key="2">
    <source>
        <dbReference type="ARBA" id="ARBA00004604"/>
    </source>
</evidence>
<evidence type="ECO:0000256" key="6">
    <source>
        <dbReference type="ARBA" id="ARBA00023242"/>
    </source>
</evidence>
<comment type="function">
    <text evidence="1">Involved in the biogenesis of the 60S ribosomal subunit.</text>
</comment>
<dbReference type="Pfam" id="PF09420">
    <property type="entry name" value="Nop16"/>
    <property type="match status" value="1"/>
</dbReference>
<dbReference type="OMA" id="MQQTEAD"/>
<comment type="similarity">
    <text evidence="3">Belongs to the NOP16 family.</text>
</comment>
<evidence type="ECO:0000256" key="4">
    <source>
        <dbReference type="ARBA" id="ARBA00011187"/>
    </source>
</evidence>
<dbReference type="PANTHER" id="PTHR13243:SF1">
    <property type="entry name" value="NUCLEOLAR PROTEIN 16"/>
    <property type="match status" value="1"/>
</dbReference>
<dbReference type="STRING" id="5539.A0A3E2H832"/>
<protein>
    <recommendedName>
        <fullName evidence="5">Nucleolar protein 16</fullName>
    </recommendedName>
</protein>
<dbReference type="InterPro" id="IPR019002">
    <property type="entry name" value="Ribosome_biogenesis_Nop16"/>
</dbReference>
<dbReference type="GO" id="GO:0042273">
    <property type="term" value="P:ribosomal large subunit biogenesis"/>
    <property type="evidence" value="ECO:0007669"/>
    <property type="project" value="TreeGrafter"/>
</dbReference>
<comment type="caution">
    <text evidence="8">The sequence shown here is derived from an EMBL/GenBank/DDBJ whole genome shotgun (WGS) entry which is preliminary data.</text>
</comment>
<dbReference type="GO" id="GO:0005730">
    <property type="term" value="C:nucleolus"/>
    <property type="evidence" value="ECO:0007669"/>
    <property type="project" value="UniProtKB-SubCell"/>
</dbReference>
<evidence type="ECO:0000256" key="5">
    <source>
        <dbReference type="ARBA" id="ARBA00015522"/>
    </source>
</evidence>
<gene>
    <name evidence="8" type="ORF">B7463_g6909</name>
</gene>
<accession>A0A3E2H832</accession>
<name>A0A3E2H832_SCYLI</name>
<dbReference type="EMBL" id="NCSJ02000128">
    <property type="protein sequence ID" value="RFU29457.1"/>
    <property type="molecule type" value="Genomic_DNA"/>
</dbReference>
<evidence type="ECO:0000313" key="9">
    <source>
        <dbReference type="Proteomes" id="UP000258309"/>
    </source>
</evidence>
<dbReference type="GO" id="GO:1990904">
    <property type="term" value="C:ribonucleoprotein complex"/>
    <property type="evidence" value="ECO:0007669"/>
    <property type="project" value="UniProtKB-KW"/>
</dbReference>
<evidence type="ECO:0000313" key="8">
    <source>
        <dbReference type="EMBL" id="RFU29457.1"/>
    </source>
</evidence>
<comment type="subcellular location">
    <subcellularLocation>
        <location evidence="2">Nucleus</location>
        <location evidence="2">Nucleolus</location>
    </subcellularLocation>
</comment>
<evidence type="ECO:0000256" key="1">
    <source>
        <dbReference type="ARBA" id="ARBA00002889"/>
    </source>
</evidence>
<dbReference type="OrthoDB" id="285729at2759"/>
<dbReference type="AlphaFoldDB" id="A0A3E2H832"/>